<evidence type="ECO:0000256" key="10">
    <source>
        <dbReference type="SAM" id="MobiDB-lite"/>
    </source>
</evidence>
<dbReference type="Gene3D" id="3.30.559.30">
    <property type="entry name" value="Nonribosomal peptide synthetase, condensation domain"/>
    <property type="match status" value="1"/>
</dbReference>
<dbReference type="SUPFAM" id="SSF47336">
    <property type="entry name" value="ACP-like"/>
    <property type="match status" value="2"/>
</dbReference>
<feature type="active site" description="Proton acceptor; for dehydratase activity" evidence="9">
    <location>
        <position position="905"/>
    </location>
</feature>
<comment type="caution">
    <text evidence="14">The sequence shown here is derived from an EMBL/GenBank/DDBJ whole genome shotgun (WGS) entry which is preliminary data.</text>
</comment>
<dbReference type="InterPro" id="IPR042104">
    <property type="entry name" value="PKS_dehydratase_sf"/>
</dbReference>
<dbReference type="InterPro" id="IPR001227">
    <property type="entry name" value="Ac_transferase_dom_sf"/>
</dbReference>
<dbReference type="InterPro" id="IPR014043">
    <property type="entry name" value="Acyl_transferase_dom"/>
</dbReference>
<dbReference type="Pfam" id="PF00501">
    <property type="entry name" value="AMP-binding"/>
    <property type="match status" value="1"/>
</dbReference>
<dbReference type="Gene3D" id="3.10.129.110">
    <property type="entry name" value="Polyketide synthase dehydratase"/>
    <property type="match status" value="1"/>
</dbReference>
<dbReference type="InterPro" id="IPR050091">
    <property type="entry name" value="PKS_NRPS_Biosynth_Enz"/>
</dbReference>
<dbReference type="InterPro" id="IPR057326">
    <property type="entry name" value="KR_dom"/>
</dbReference>
<evidence type="ECO:0000256" key="8">
    <source>
        <dbReference type="ARBA" id="ARBA00029454"/>
    </source>
</evidence>
<feature type="region of interest" description="C-terminal hotdog fold" evidence="9">
    <location>
        <begin position="1031"/>
        <end position="1192"/>
    </location>
</feature>
<dbReference type="SMART" id="SM00827">
    <property type="entry name" value="PKS_AT"/>
    <property type="match status" value="1"/>
</dbReference>
<comment type="similarity">
    <text evidence="8">Belongs to the NRP synthetase family.</text>
</comment>
<dbReference type="Pfam" id="PF08659">
    <property type="entry name" value="KR"/>
    <property type="match status" value="1"/>
</dbReference>
<dbReference type="InterPro" id="IPR014030">
    <property type="entry name" value="Ketoacyl_synth_N"/>
</dbReference>
<evidence type="ECO:0000256" key="2">
    <source>
        <dbReference type="ARBA" id="ARBA00022553"/>
    </source>
</evidence>
<dbReference type="InterPro" id="IPR013120">
    <property type="entry name" value="FAR_NAD-bd"/>
</dbReference>
<feature type="region of interest" description="N-terminal hotdog fold" evidence="9">
    <location>
        <begin position="872"/>
        <end position="1016"/>
    </location>
</feature>
<dbReference type="CDD" id="cd05930">
    <property type="entry name" value="A_NRPS"/>
    <property type="match status" value="1"/>
</dbReference>
<dbReference type="InterPro" id="IPR029063">
    <property type="entry name" value="SAM-dependent_MTases_sf"/>
</dbReference>
<dbReference type="SMART" id="SM00825">
    <property type="entry name" value="PKS_KS"/>
    <property type="match status" value="1"/>
</dbReference>
<dbReference type="Pfam" id="PF21089">
    <property type="entry name" value="PKS_DH_N"/>
    <property type="match status" value="1"/>
</dbReference>
<dbReference type="PROSITE" id="PS50075">
    <property type="entry name" value="CARRIER"/>
    <property type="match status" value="2"/>
</dbReference>
<dbReference type="InterPro" id="IPR020841">
    <property type="entry name" value="PKS_Beta-ketoAc_synthase_dom"/>
</dbReference>
<protein>
    <submittedName>
        <fullName evidence="14">Hybrid PKS-NRPS biosynthetic cluster</fullName>
    </submittedName>
</protein>
<dbReference type="Gene3D" id="1.10.1200.10">
    <property type="entry name" value="ACP-like"/>
    <property type="match status" value="2"/>
</dbReference>
<dbReference type="SMART" id="SM00823">
    <property type="entry name" value="PKS_PP"/>
    <property type="match status" value="2"/>
</dbReference>
<dbReference type="Gene3D" id="3.40.366.10">
    <property type="entry name" value="Malonyl-Coenzyme A Acyl Carrier Protein, domain 2"/>
    <property type="match status" value="1"/>
</dbReference>
<dbReference type="InterPro" id="IPR014031">
    <property type="entry name" value="Ketoacyl_synth_C"/>
</dbReference>
<dbReference type="InterPro" id="IPR032821">
    <property type="entry name" value="PKS_assoc"/>
</dbReference>
<dbReference type="InterPro" id="IPR049552">
    <property type="entry name" value="PKS_DH_N"/>
</dbReference>
<evidence type="ECO:0000256" key="3">
    <source>
        <dbReference type="ARBA" id="ARBA00022598"/>
    </source>
</evidence>
<feature type="domain" description="Ketosynthase family 3 (KS3)" evidence="12">
    <location>
        <begin position="1"/>
        <end position="375"/>
    </location>
</feature>
<dbReference type="InterPro" id="IPR001242">
    <property type="entry name" value="Condensation_dom"/>
</dbReference>
<dbReference type="SMART" id="SM00826">
    <property type="entry name" value="PKS_DH"/>
    <property type="match status" value="1"/>
</dbReference>
<dbReference type="PANTHER" id="PTHR43775">
    <property type="entry name" value="FATTY ACID SYNTHASE"/>
    <property type="match status" value="1"/>
</dbReference>
<dbReference type="PROSITE" id="PS00455">
    <property type="entry name" value="AMP_BINDING"/>
    <property type="match status" value="1"/>
</dbReference>
<dbReference type="EMBL" id="JAKJXO020000009">
    <property type="protein sequence ID" value="KAL1600860.1"/>
    <property type="molecule type" value="Genomic_DNA"/>
</dbReference>
<evidence type="ECO:0000313" key="15">
    <source>
        <dbReference type="Proteomes" id="UP001521785"/>
    </source>
</evidence>
<dbReference type="InterPro" id="IPR006162">
    <property type="entry name" value="Ppantetheine_attach_site"/>
</dbReference>
<dbReference type="SUPFAM" id="SSF52777">
    <property type="entry name" value="CoA-dependent acyltransferases"/>
    <property type="match status" value="2"/>
</dbReference>
<evidence type="ECO:0000256" key="7">
    <source>
        <dbReference type="ARBA" id="ARBA00023268"/>
    </source>
</evidence>
<dbReference type="PROSITE" id="PS52004">
    <property type="entry name" value="KS3_2"/>
    <property type="match status" value="1"/>
</dbReference>
<evidence type="ECO:0000259" key="12">
    <source>
        <dbReference type="PROSITE" id="PS52004"/>
    </source>
</evidence>
<dbReference type="Gene3D" id="3.40.47.10">
    <property type="match status" value="1"/>
</dbReference>
<dbReference type="InterPro" id="IPR009081">
    <property type="entry name" value="PP-bd_ACP"/>
</dbReference>
<keyword evidence="15" id="KW-1185">Reference proteome</keyword>
<name>A0ABR3R8V0_9PLEO</name>
<dbReference type="Gene3D" id="3.30.559.10">
    <property type="entry name" value="Chloramphenicol acetyltransferase-like domain"/>
    <property type="match status" value="1"/>
</dbReference>
<dbReference type="Pfam" id="PF07993">
    <property type="entry name" value="NAD_binding_4"/>
    <property type="match status" value="1"/>
</dbReference>
<feature type="domain" description="Carrier" evidence="11">
    <location>
        <begin position="2393"/>
        <end position="2472"/>
    </location>
</feature>
<dbReference type="PROSITE" id="PS00012">
    <property type="entry name" value="PHOSPHOPANTETHEINE"/>
    <property type="match status" value="1"/>
</dbReference>
<dbReference type="CDD" id="cd00833">
    <property type="entry name" value="PKS"/>
    <property type="match status" value="1"/>
</dbReference>
<dbReference type="SMART" id="SM00822">
    <property type="entry name" value="PKS_KR"/>
    <property type="match status" value="1"/>
</dbReference>
<dbReference type="CDD" id="cd19532">
    <property type="entry name" value="C_PKS-NRPS"/>
    <property type="match status" value="1"/>
</dbReference>
<reference evidence="14 15" key="1">
    <citation type="submission" date="2024-02" db="EMBL/GenBank/DDBJ databases">
        <title>De novo assembly and annotation of 12 fungi associated with fruit tree decline syndrome in Ontario, Canada.</title>
        <authorList>
            <person name="Sulman M."/>
            <person name="Ellouze W."/>
            <person name="Ilyukhin E."/>
        </authorList>
    </citation>
    <scope>NUCLEOTIDE SEQUENCE [LARGE SCALE GENOMIC DNA]</scope>
    <source>
        <strain evidence="14 15">M42-189</strain>
    </source>
</reference>
<evidence type="ECO:0000256" key="5">
    <source>
        <dbReference type="ARBA" id="ARBA00022679"/>
    </source>
</evidence>
<dbReference type="InterPro" id="IPR013217">
    <property type="entry name" value="Methyltransf_12"/>
</dbReference>
<dbReference type="Gene3D" id="3.40.50.150">
    <property type="entry name" value="Vaccinia Virus protein VP39"/>
    <property type="match status" value="1"/>
</dbReference>
<dbReference type="Proteomes" id="UP001521785">
    <property type="component" value="Unassembled WGS sequence"/>
</dbReference>
<dbReference type="Pfam" id="PF16197">
    <property type="entry name" value="KAsynt_C_assoc"/>
    <property type="match status" value="1"/>
</dbReference>
<feature type="active site" description="Proton donor; for dehydratase activity" evidence="9">
    <location>
        <position position="1090"/>
    </location>
</feature>
<feature type="domain" description="Carrier" evidence="11">
    <location>
        <begin position="3580"/>
        <end position="3657"/>
    </location>
</feature>
<proteinExistence type="inferred from homology"/>
<dbReference type="Pfam" id="PF00109">
    <property type="entry name" value="ketoacyl-synt"/>
    <property type="match status" value="1"/>
</dbReference>
<dbReference type="SUPFAM" id="SSF51735">
    <property type="entry name" value="NAD(P)-binding Rossmann-fold domains"/>
    <property type="match status" value="2"/>
</dbReference>
<evidence type="ECO:0000256" key="9">
    <source>
        <dbReference type="PROSITE-ProRule" id="PRU01363"/>
    </source>
</evidence>
<dbReference type="SUPFAM" id="SSF53901">
    <property type="entry name" value="Thiolase-like"/>
    <property type="match status" value="1"/>
</dbReference>
<evidence type="ECO:0000256" key="6">
    <source>
        <dbReference type="ARBA" id="ARBA00022737"/>
    </source>
</evidence>
<dbReference type="InterPro" id="IPR000873">
    <property type="entry name" value="AMP-dep_synth/lig_dom"/>
</dbReference>
<dbReference type="InterPro" id="IPR023213">
    <property type="entry name" value="CAT-like_dom_sf"/>
</dbReference>
<keyword evidence="5" id="KW-0808">Transferase</keyword>
<dbReference type="InterPro" id="IPR013968">
    <property type="entry name" value="PKS_KR"/>
</dbReference>
<evidence type="ECO:0000259" key="11">
    <source>
        <dbReference type="PROSITE" id="PS50075"/>
    </source>
</evidence>
<dbReference type="SUPFAM" id="SSF56801">
    <property type="entry name" value="Acetyl-CoA synthetase-like"/>
    <property type="match status" value="1"/>
</dbReference>
<dbReference type="InterPro" id="IPR018201">
    <property type="entry name" value="Ketoacyl_synth_AS"/>
</dbReference>
<sequence>MKSYFLSEDAVERRFDAGFFGINPAEANVLDPQLRLLLETTYEALEAAGQTMDVLRGSDTGCYVGLMMGEYEQFMMRDVESIGTYHIMGTARSLMSNRLSYFFDWHGPSMTIDTACSSSLVAVHQAVQQLRSGQSRVAIAAGANLILDPITHISESKLQMLSPDGRGRMWDADANGYARGEGVATVVLKKLSDALADGDDVECIIRETGVNQDGKTRGITLPSAAAQAALIRDTYRRAGLDPLCDADRPQYFEAHGTGTPAGDPIEAEAIHSAFFGQEDADDGRLWVGSIKTVCGHTEGTAGIAGLMKASLALQQSVVPPNLLLNRLNPRIEPFAAHLQVPRRAEPWPKDQRRPRRAGVNNFGFGGTNCFALLEAYDASPSATPAHDGTTAAVPFVFSAASEKALSRYLEAFAAFVEANEQTVSLRDMAYTLHTRRSRLQYATAVAAADTHELYTRLREKLQAASSGSPVGVRAQLGRDMGIVAIFTGQGAQWPRMGAELLKHSPVVAIIADLEGHLSRLPPSDRPQWSLRQELERGVESSRVGEARLSQPLCTALQIVLVDLLRAAGITFTAVVGHSSGEIAAAYAANVLSAHDAIAIAYYRGLHTKLAGSQGHKGAMLAVGVTADDASELLESPVFEGRATIAAYNATSSLTLAGDADAIEELQAILEDEDKFARLLKVDKAYHSHHMAPVAGPYAESLRALNIQVSTPTCTWISSVSGKNILHHGLDSLSHQYWVDNAVNPVLFMQAVQKTATDLGPSKNLLALEVGPHPALQGPAAQTIRETIGADIPYTGLLKRGARDNVAVAEGLGHIWTHMGQASLDLHAYDDFMSEKGPPRLVKDLPTYAWDHHVDYWHESRYTKASMSRPRVHELLGHMTSDASVEQELRWRQILSPAEIPWLGGHRLQSQIVFPAAGYVVLAIEACRELLALVPAFGTAKLIQVHDVNIQQALTFDSDDSRVEAIFALNNITREADIVSANFKYSAASSGTGHGLHSDSQLRVLTVGYVKISLGEPSPQTLPTRGPSPDSLLPVRAEEFYESLERLEYEYSGEFRALSDLKRKLGAVTGSVAGPSKGLKSELLVHPGMLDAAFQAVLLAKAAPFDGSLWSMHVPKTIDRITVNPCTSGSHITSGQQLPFSSYLQHRMADSFKGDVDVYPPRGHSFSGLDDSSYAMIQVEGLDCVPFSPPTAQDDREIMSVMVWDSAFPDAAKAAYDLSPIPDLRELELARFLERLSFYYLKQLQNSIPLNHPSRNDEQPLSRLFTFAKHVESRITNGQLPFWKEEWFQDTQATIAAASKPFTDVVDYKLLTRIGENLHDIVKGKTSAIELTMKDDLLNDFYPVALGMAHHTKYLARTVKQITHRYPHMNILEIGAGTGGATKAILDMVGDSFSSYTFTDISAGFFLRAKDQFSSLASSSRLAYKVLDISKDPFHQGYAEKAYDLIVASQVLHATPVMRQSLLNTRRLLKPGGYLVVNEGINNDTARLGTIFGAFPGWWLGAENDGRSLGPNLAVSEWNELLRSTGFSGCDSQVAVVDPLLTPNTVFVSQAVDARVNFLRDPLAVSPQALQLINPASEPLMQELLIVGGESATVAEIVRQLELVLKKYFAKMTHLHSLADVAALNVHISSQTTILSLSDIDKPMFQDLTDHDLRSMKFILHNAGSVLWITQGRRAQDPFANMTVGLVRAALLEIPTLAFQFLDFEGAGSLDSRLIGEYLLRFKAGLAWAPRRDNTESNLPLLTTVEREFVLDKEGQTLIPRIIPKKVLNDRYNAARRPIYATKTLQEREGEISNVHDVSIRFDTHRQEYYLEEVEREASSDLLHLTHSLLLACTVKGLGYAHVSLARDKGSLRVILSSELAPLIPSLQALSRVLSSREEMLLSEPEVTARFLRIVAGNILTMDILSGLSHSDHVVLYEPEPAFATMIKREAAGNQVGVTILSSTMSRQRCELLGWSWIHPQAPARIVRDLLPKDASVFLICNDTRERDVVDSTARIRSHLPQRCKVTSIAELHEIRADVDLGAPGSSDLNLRTLLDKAIRRALEDLPHLSLESPVIPIERISDVNTAISCGNDGKARHIVLQWESALQAQVQIRPVDDRNMFSDSKTYWLAGLTGSLGLSLCEWMIEKGARYIVMTSRNPNVSRAWQERMASLGAVVKVHSNDLTNLVQTKSLYLDICSAMPPVGGVASAAMVLVDTTLSNMALEDMETVCRPKVKGTLNLDKIFFNVDLEFYIAFSSIVAVTGNPGQANYAAANMFMTSLVEQRRQRGLAASVIHIAPILGVGYVTEKSDRTKTNFPRTTGYSLTSEQDFHKLFAEAVLAGRTHSESDGYFEIALGLHKVGSNPEKPPYWFDNPTATHFIRNDETADVSKTSVAKASVKSLLLLAKSTAQVLQVMTDALKPFICSLFQVQGGTDLSDSEFLDLTLDGIGLDSLLAVEIRTWFLKTVNVNLPVMKILSGLSVRQLVAIAKDNLSTDLIPNVVSGAGGDLAQRENPSSQPAVVLKETKKSEESVVVASSSSSSSDTGGTDGSSSTATTELDVSSTAASKSPPSTPPEEQLSPIIITRSRGDTIIERFIELSFSQTMFWFVLKFLDNMAGLNHTGVFKITGRLRIPDLERAIVDLAKHHEVLRTCFRVVDDRPQQGIMESGSLCLERRQITSEGEVATATRELQEYTYDLESGECLRVLLLELSSDVHFLLYGTHSLVMDGISGTILTRDLLRLYENEAAVDNSAPVFQYSTFVRTQLDAFKTGEMEDSLRFWRKELTPCPPPLPVLRISPVITRPVQTSYQNCRDDLTIDAAMKSRIWDICRRCKVRPFHFFLTVFRALLSRFAEAEEVCIGIADANRSHEGAMDGLGPYINLLPLRFSNSALQKFEGELQKTKAKSTSALAHSDIPFQLLLNDLGVSRSATHAPIFQAFFDYRQGMRKTQAWGECQLELLSFQASELPYDISLDIIDDAGDDTCHLMLLTRGDMYGEEDVRFLLRSYEKLINSLVSTPSAAFADPHIFDAEDIERALRFGRGESISSQWPYQSIIGRVEAVANLNPNDAALKLPFGGKSMTYADMLQKARGIASVLRAEGCNAGSIVAVYQEPTPDWLCSVLGVFGSGAVCVPFDAGTLVKRLADMADNSKAQYILVDSSTGTQATKHLNTDGVRKIINVEQVSASVPDNTQTVDALTLPKADDPAMILYTSGSTGVPKGIVLKHGGFRNWAEFVPPLFRSGGRDMVLQQSSSGFDMAYLQSFFALAYGGTVCIVPRAMRVDARAITQIIASEGVTVTQGVPSEYTNWLRYGDSESLANSIHWKTAMCGGEPGTNIVLELQATLGPQPRPRFFHMYGPTEITFITTAMELFYGDDDKTPAVGGPFPNYSVYVLDEQLRPVPPGVQGEIYIGGAGVASGYLDNAVLTEERFLPDPYAPASFRSCGWTTMHRTGDNGRWRKGGCLLIEGRRSGDTQHKLRGLRVDLQEIENVMLKESNGLLTDVVVSVTRTSPQSPEFLVAHVRFDPNHCPAENDHQHVLSELTSNLPLPQYMWPAVAIAVQELPMMSSGKLDRRAVASLPLPELPNVTEIDDDDKASDAILTQTEARLKKMWQDIISKDVSRRHRIRPDTDFFHVGGTSMLLLRLQSQIQKGFGFDFPFAEMFEASTLGAMSKRIDDKRRSGSECFDWELETAVPVSLDSALKNAKIPLRAPTKVVILTGATGLLGQAFLQALVDDTNVEKIHCVALRNMRTRVSSLPLLAHPKVIPHEGDLALLRLGLDEATATLIFREADRIIHNGADTSHLKTYRSLRAVNLHATQEIVSMCLLAGKKTPIHYVSTASILQYSGLSEFDEESAAYYPPPSDAFDGYSASKWASERYLEKVHQHSDGKWPIWIHRPTSVQRSAPTSRADINNLDVVSNLLKYCKLANAVPVSPNLRGFINLTRLDNVVASMMAEIHVTIHHDQEYFPVRYLHERGDIDIPFDDIKSFIDAATGRDAEKLALHDWARRAAKLGMDSVLVAYFETVCRAPPVVWQRLLKKSDLK</sequence>
<dbReference type="InterPro" id="IPR049551">
    <property type="entry name" value="PKS_DH_C"/>
</dbReference>
<dbReference type="SUPFAM" id="SSF55048">
    <property type="entry name" value="Probable ACP-binding domain of malonyl-CoA ACP transacylase"/>
    <property type="match status" value="1"/>
</dbReference>
<dbReference type="InterPro" id="IPR016036">
    <property type="entry name" value="Malonyl_transacylase_ACP-bd"/>
</dbReference>
<dbReference type="InterPro" id="IPR020806">
    <property type="entry name" value="PKS_PP-bd"/>
</dbReference>
<keyword evidence="1" id="KW-0596">Phosphopantetheine</keyword>
<dbReference type="Pfam" id="PF02801">
    <property type="entry name" value="Ketoacyl-synt_C"/>
    <property type="match status" value="1"/>
</dbReference>
<dbReference type="InterPro" id="IPR020807">
    <property type="entry name" value="PKS_DH"/>
</dbReference>
<dbReference type="Gene3D" id="3.40.50.12780">
    <property type="entry name" value="N-terminal domain of ligase-like"/>
    <property type="match status" value="1"/>
</dbReference>
<dbReference type="InterPro" id="IPR016039">
    <property type="entry name" value="Thiolase-like"/>
</dbReference>
<evidence type="ECO:0000256" key="1">
    <source>
        <dbReference type="ARBA" id="ARBA00022450"/>
    </source>
</evidence>
<dbReference type="CDD" id="cd02440">
    <property type="entry name" value="AdoMet_MTases"/>
    <property type="match status" value="1"/>
</dbReference>
<organism evidence="14 15">
    <name type="scientific">Paraconiothyrium brasiliense</name>
    <dbReference type="NCBI Taxonomy" id="300254"/>
    <lineage>
        <taxon>Eukaryota</taxon>
        <taxon>Fungi</taxon>
        <taxon>Dikarya</taxon>
        <taxon>Ascomycota</taxon>
        <taxon>Pezizomycotina</taxon>
        <taxon>Dothideomycetes</taxon>
        <taxon>Pleosporomycetidae</taxon>
        <taxon>Pleosporales</taxon>
        <taxon>Massarineae</taxon>
        <taxon>Didymosphaeriaceae</taxon>
        <taxon>Paraconiothyrium</taxon>
    </lineage>
</organism>
<feature type="domain" description="PKS/mFAS DH" evidence="13">
    <location>
        <begin position="872"/>
        <end position="1192"/>
    </location>
</feature>
<accession>A0ABR3R8V0</accession>
<dbReference type="Pfam" id="PF00550">
    <property type="entry name" value="PP-binding"/>
    <property type="match status" value="1"/>
</dbReference>
<evidence type="ECO:0000313" key="14">
    <source>
        <dbReference type="EMBL" id="KAL1600860.1"/>
    </source>
</evidence>
<dbReference type="Pfam" id="PF14765">
    <property type="entry name" value="PS-DH"/>
    <property type="match status" value="1"/>
</dbReference>
<dbReference type="InterPro" id="IPR036291">
    <property type="entry name" value="NAD(P)-bd_dom_sf"/>
</dbReference>
<dbReference type="Gene3D" id="3.30.300.30">
    <property type="match status" value="1"/>
</dbReference>
<dbReference type="PANTHER" id="PTHR43775:SF20">
    <property type="entry name" value="HYBRID PKS-NRPS SYNTHETASE APDA"/>
    <property type="match status" value="1"/>
</dbReference>
<keyword evidence="3" id="KW-0436">Ligase</keyword>
<keyword evidence="7" id="KW-0511">Multifunctional enzyme</keyword>
<keyword evidence="2" id="KW-0597">Phosphoprotein</keyword>
<dbReference type="InterPro" id="IPR042099">
    <property type="entry name" value="ANL_N_sf"/>
</dbReference>
<gene>
    <name evidence="14" type="ORF">SLS60_007248</name>
</gene>
<keyword evidence="6" id="KW-0677">Repeat</keyword>
<dbReference type="InterPro" id="IPR049900">
    <property type="entry name" value="PKS_mFAS_DH"/>
</dbReference>
<dbReference type="Pfam" id="PF00668">
    <property type="entry name" value="Condensation"/>
    <property type="match status" value="1"/>
</dbReference>
<dbReference type="SUPFAM" id="SSF53335">
    <property type="entry name" value="S-adenosyl-L-methionine-dependent methyltransferases"/>
    <property type="match status" value="1"/>
</dbReference>
<evidence type="ECO:0000259" key="13">
    <source>
        <dbReference type="PROSITE" id="PS52019"/>
    </source>
</evidence>
<dbReference type="Gene3D" id="3.40.50.720">
    <property type="entry name" value="NAD(P)-binding Rossmann-like Domain"/>
    <property type="match status" value="2"/>
</dbReference>
<dbReference type="SUPFAM" id="SSF52151">
    <property type="entry name" value="FabD/lysophospholipase-like"/>
    <property type="match status" value="1"/>
</dbReference>
<dbReference type="InterPro" id="IPR036736">
    <property type="entry name" value="ACP-like_sf"/>
</dbReference>
<dbReference type="PROSITE" id="PS00606">
    <property type="entry name" value="KS3_1"/>
    <property type="match status" value="1"/>
</dbReference>
<dbReference type="Pfam" id="PF00698">
    <property type="entry name" value="Acyl_transf_1"/>
    <property type="match status" value="1"/>
</dbReference>
<dbReference type="InterPro" id="IPR045851">
    <property type="entry name" value="AMP-bd_C_sf"/>
</dbReference>
<evidence type="ECO:0000256" key="4">
    <source>
        <dbReference type="ARBA" id="ARBA00022603"/>
    </source>
</evidence>
<dbReference type="PROSITE" id="PS52019">
    <property type="entry name" value="PKS_MFAS_DH"/>
    <property type="match status" value="1"/>
</dbReference>
<feature type="region of interest" description="Disordered" evidence="10">
    <location>
        <begin position="2511"/>
        <end position="2560"/>
    </location>
</feature>
<keyword evidence="4" id="KW-0489">Methyltransferase</keyword>
<dbReference type="InterPro" id="IPR020845">
    <property type="entry name" value="AMP-binding_CS"/>
</dbReference>
<dbReference type="Pfam" id="PF08242">
    <property type="entry name" value="Methyltransf_12"/>
    <property type="match status" value="1"/>
</dbReference>
<dbReference type="InterPro" id="IPR016035">
    <property type="entry name" value="Acyl_Trfase/lysoPLipase"/>
</dbReference>
<feature type="compositionally biased region" description="Low complexity" evidence="10">
    <location>
        <begin position="2511"/>
        <end position="2549"/>
    </location>
</feature>